<evidence type="ECO:0000313" key="2">
    <source>
        <dbReference type="Proteomes" id="UP000246073"/>
    </source>
</evidence>
<sequence length="37" mass="3963">MGRIQGRVIDETVDAAEPFENLSGDSLGVFWPGDVQG</sequence>
<protein>
    <submittedName>
        <fullName evidence="1">Uncharacterized protein</fullName>
    </submittedName>
</protein>
<dbReference type="AlphaFoldDB" id="A0A2P9HBD4"/>
<accession>A0A2P9HBD4</accession>
<dbReference type="EMBL" id="OOFM01000001">
    <property type="protein sequence ID" value="SPL61408.1"/>
    <property type="molecule type" value="Genomic_DNA"/>
</dbReference>
<evidence type="ECO:0000313" key="1">
    <source>
        <dbReference type="EMBL" id="SPL61408.1"/>
    </source>
</evidence>
<proteinExistence type="predicted"/>
<organism evidence="1 2">
    <name type="scientific">Ochrobactrum soli</name>
    <dbReference type="NCBI Taxonomy" id="2448455"/>
    <lineage>
        <taxon>Bacteria</taxon>
        <taxon>Pseudomonadati</taxon>
        <taxon>Pseudomonadota</taxon>
        <taxon>Alphaproteobacteria</taxon>
        <taxon>Hyphomicrobiales</taxon>
        <taxon>Brucellaceae</taxon>
        <taxon>Brucella/Ochrobactrum group</taxon>
        <taxon>Ochrobactrum</taxon>
    </lineage>
</organism>
<name>A0A2P9HBD4_9HYPH</name>
<dbReference type="Proteomes" id="UP000246073">
    <property type="component" value="Unassembled WGS sequence"/>
</dbReference>
<gene>
    <name evidence="1" type="ORF">OHAE_4200</name>
</gene>
<reference evidence="2" key="1">
    <citation type="submission" date="2017-12" db="EMBL/GenBank/DDBJ databases">
        <authorList>
            <person name="Diaz M."/>
        </authorList>
    </citation>
    <scope>NUCLEOTIDE SEQUENCE [LARGE SCALE GENOMIC DNA]</scope>
    <source>
        <strain evidence="2">FI11154</strain>
    </source>
</reference>